<dbReference type="WBParaSite" id="PDA_v2.g12314.t1">
    <property type="protein sequence ID" value="PDA_v2.g12314.t1"/>
    <property type="gene ID" value="PDA_v2.g12314"/>
</dbReference>
<name>A0A914P388_9BILA</name>
<proteinExistence type="predicted"/>
<feature type="compositionally biased region" description="Low complexity" evidence="1">
    <location>
        <begin position="375"/>
        <end position="384"/>
    </location>
</feature>
<protein>
    <submittedName>
        <fullName evidence="3">Uncharacterized protein</fullName>
    </submittedName>
</protein>
<dbReference type="Proteomes" id="UP000887578">
    <property type="component" value="Unplaced"/>
</dbReference>
<reference evidence="3" key="1">
    <citation type="submission" date="2022-11" db="UniProtKB">
        <authorList>
            <consortium name="WormBaseParasite"/>
        </authorList>
    </citation>
    <scope>IDENTIFICATION</scope>
</reference>
<feature type="compositionally biased region" description="Acidic residues" evidence="1">
    <location>
        <begin position="354"/>
        <end position="374"/>
    </location>
</feature>
<organism evidence="2 3">
    <name type="scientific">Panagrolaimus davidi</name>
    <dbReference type="NCBI Taxonomy" id="227884"/>
    <lineage>
        <taxon>Eukaryota</taxon>
        <taxon>Metazoa</taxon>
        <taxon>Ecdysozoa</taxon>
        <taxon>Nematoda</taxon>
        <taxon>Chromadorea</taxon>
        <taxon>Rhabditida</taxon>
        <taxon>Tylenchina</taxon>
        <taxon>Panagrolaimomorpha</taxon>
        <taxon>Panagrolaimoidea</taxon>
        <taxon>Panagrolaimidae</taxon>
        <taxon>Panagrolaimus</taxon>
    </lineage>
</organism>
<evidence type="ECO:0000256" key="1">
    <source>
        <dbReference type="SAM" id="MobiDB-lite"/>
    </source>
</evidence>
<accession>A0A914P388</accession>
<evidence type="ECO:0000313" key="2">
    <source>
        <dbReference type="Proteomes" id="UP000887578"/>
    </source>
</evidence>
<feature type="region of interest" description="Disordered" evidence="1">
    <location>
        <begin position="347"/>
        <end position="384"/>
    </location>
</feature>
<evidence type="ECO:0000313" key="3">
    <source>
        <dbReference type="WBParaSite" id="PDA_v2.g12314.t1"/>
    </source>
</evidence>
<sequence length="402" mass="47782">MEKMFVDNSDNSLLNLRYTDKAFEEYQRLYQNALLQLFLVYPVCDHLVHAKYPPSADEATIKQNRVIKIQKRINSLHKVFRDVNSTREEKVWNNIIPTELDRLYNEYGQLDFKERKKKEFAEAVAHRLNSDYRHFKRHFNFGVFKNRGTRFLKKKNKYSFECEKDVCQKKIADDFIVWILRSKHCKSGKEHHSSPSACLHFQAELYNLYDTESLVHENATSVLKRFMKNCKIENAIAIFSYKNRLRGDSAGKAPVYNQNLDGKLFKILTEKPHTQYALQKNFFKNAVFWTECPKNDQPFDFYKEYCKTGTKWPLCELTEAAFNYHELNDVPDIELWHQELNPYVQKSLKPNTEQPEESTEESEESAEESEESTEQPEQYSEQSEIYQYEKVLTLQFSMMFTN</sequence>
<keyword evidence="2" id="KW-1185">Reference proteome</keyword>
<dbReference type="AlphaFoldDB" id="A0A914P388"/>